<evidence type="ECO:0000313" key="7">
    <source>
        <dbReference type="Proteomes" id="UP000284375"/>
    </source>
</evidence>
<dbReference type="AlphaFoldDB" id="A0A423WD22"/>
<feature type="signal peptide" evidence="4">
    <location>
        <begin position="1"/>
        <end position="16"/>
    </location>
</feature>
<dbReference type="OrthoDB" id="771136at2759"/>
<dbReference type="GO" id="GO:0004190">
    <property type="term" value="F:aspartic-type endopeptidase activity"/>
    <property type="evidence" value="ECO:0007669"/>
    <property type="project" value="InterPro"/>
</dbReference>
<dbReference type="InterPro" id="IPR034164">
    <property type="entry name" value="Pepsin-like_dom"/>
</dbReference>
<dbReference type="Gene3D" id="2.40.70.10">
    <property type="entry name" value="Acid Proteases"/>
    <property type="match status" value="2"/>
</dbReference>
<dbReference type="GO" id="GO:0000324">
    <property type="term" value="C:fungal-type vacuole"/>
    <property type="evidence" value="ECO:0007669"/>
    <property type="project" value="TreeGrafter"/>
</dbReference>
<dbReference type="PRINTS" id="PR00792">
    <property type="entry name" value="PEPSIN"/>
</dbReference>
<sequence>MAGVLLSLACLPGTLSAILELPIRLNENYAMVEVEVGTPPVSHSLLFDTGSSTTWMVTDACDGTDDCPNGSGYNRTGYSASGSSTYKPMGTYAKMDFLGGLTSGSGVKDVFSVPSSPNVTWTQSFVAANESSWYNIPADGFLGLGFSTIADANTTTVVETLMQDGLLDKPRFALYYGTEIKDTGDGPGNGKLTFGGSHEDVYVEGDLLWSELQPADDQAQLWRVEMQNLIGTKPSNSTYGSTQSAVAIVGDWGVFDTGAGRISVPDSAIEEIYASIGMNWTAIINGDHIPLCTEFTDAWSVEFDFGSPYTPTVITLTGEMLKVPGFATGEDKYCWPPFDASGSDGLFLFGNQFLEKFYTVFDFGAFEPADYAARIGFGVLKEEYKP</sequence>
<organism evidence="6 7">
    <name type="scientific">Cytospora chrysosperma</name>
    <name type="common">Cytospora canker fungus</name>
    <name type="synonym">Sphaeria chrysosperma</name>
    <dbReference type="NCBI Taxonomy" id="252740"/>
    <lineage>
        <taxon>Eukaryota</taxon>
        <taxon>Fungi</taxon>
        <taxon>Dikarya</taxon>
        <taxon>Ascomycota</taxon>
        <taxon>Pezizomycotina</taxon>
        <taxon>Sordariomycetes</taxon>
        <taxon>Sordariomycetidae</taxon>
        <taxon>Diaporthales</taxon>
        <taxon>Cytosporaceae</taxon>
        <taxon>Cytospora</taxon>
    </lineage>
</organism>
<dbReference type="PANTHER" id="PTHR47966:SF68">
    <property type="entry name" value="PEPTIDASE A1 DOMAIN-CONTAINING PROTEIN"/>
    <property type="match status" value="1"/>
</dbReference>
<dbReference type="Pfam" id="PF00026">
    <property type="entry name" value="Asp"/>
    <property type="match status" value="1"/>
</dbReference>
<feature type="chain" id="PRO_5019215444" description="Peptidase A1 domain-containing protein" evidence="4">
    <location>
        <begin position="17"/>
        <end position="386"/>
    </location>
</feature>
<dbReference type="InterPro" id="IPR001461">
    <property type="entry name" value="Aspartic_peptidase_A1"/>
</dbReference>
<reference evidence="6 7" key="1">
    <citation type="submission" date="2015-09" db="EMBL/GenBank/DDBJ databases">
        <title>Host preference determinants of Valsa canker pathogens revealed by comparative genomics.</title>
        <authorList>
            <person name="Yin Z."/>
            <person name="Huang L."/>
        </authorList>
    </citation>
    <scope>NUCLEOTIDE SEQUENCE [LARGE SCALE GENOMIC DNA]</scope>
    <source>
        <strain evidence="6 7">YSFL</strain>
    </source>
</reference>
<dbReference type="Proteomes" id="UP000284375">
    <property type="component" value="Unassembled WGS sequence"/>
</dbReference>
<feature type="disulfide bond" evidence="3">
    <location>
        <begin position="292"/>
        <end position="334"/>
    </location>
</feature>
<dbReference type="EMBL" id="LJZO01000007">
    <property type="protein sequence ID" value="ROW01220.1"/>
    <property type="molecule type" value="Genomic_DNA"/>
</dbReference>
<dbReference type="InterPro" id="IPR021109">
    <property type="entry name" value="Peptidase_aspartic_dom_sf"/>
</dbReference>
<dbReference type="SUPFAM" id="SSF50630">
    <property type="entry name" value="Acid proteases"/>
    <property type="match status" value="1"/>
</dbReference>
<accession>A0A423WD22</accession>
<feature type="active site" evidence="2">
    <location>
        <position position="48"/>
    </location>
</feature>
<dbReference type="STRING" id="252740.A0A423WD22"/>
<evidence type="ECO:0000256" key="4">
    <source>
        <dbReference type="SAM" id="SignalP"/>
    </source>
</evidence>
<evidence type="ECO:0000313" key="6">
    <source>
        <dbReference type="EMBL" id="ROW01220.1"/>
    </source>
</evidence>
<dbReference type="GO" id="GO:0006508">
    <property type="term" value="P:proteolysis"/>
    <property type="evidence" value="ECO:0007669"/>
    <property type="project" value="InterPro"/>
</dbReference>
<dbReference type="PROSITE" id="PS51767">
    <property type="entry name" value="PEPTIDASE_A1"/>
    <property type="match status" value="1"/>
</dbReference>
<dbReference type="PANTHER" id="PTHR47966">
    <property type="entry name" value="BETA-SITE APP-CLEAVING ENZYME, ISOFORM A-RELATED"/>
    <property type="match status" value="1"/>
</dbReference>
<feature type="domain" description="Peptidase A1" evidence="5">
    <location>
        <begin position="30"/>
        <end position="378"/>
    </location>
</feature>
<feature type="active site" evidence="2">
    <location>
        <position position="256"/>
    </location>
</feature>
<protein>
    <recommendedName>
        <fullName evidence="5">Peptidase A1 domain-containing protein</fullName>
    </recommendedName>
</protein>
<evidence type="ECO:0000256" key="1">
    <source>
        <dbReference type="ARBA" id="ARBA00007447"/>
    </source>
</evidence>
<evidence type="ECO:0000256" key="3">
    <source>
        <dbReference type="PIRSR" id="PIRSR601461-2"/>
    </source>
</evidence>
<keyword evidence="4" id="KW-0732">Signal</keyword>
<comment type="similarity">
    <text evidence="1">Belongs to the peptidase A1 family.</text>
</comment>
<name>A0A423WD22_CYTCH</name>
<keyword evidence="3" id="KW-1015">Disulfide bond</keyword>
<dbReference type="CDD" id="cd05471">
    <property type="entry name" value="pepsin_like"/>
    <property type="match status" value="1"/>
</dbReference>
<gene>
    <name evidence="6" type="ORF">VSDG_02810</name>
</gene>
<evidence type="ECO:0000256" key="2">
    <source>
        <dbReference type="PIRSR" id="PIRSR601461-1"/>
    </source>
</evidence>
<dbReference type="InterPro" id="IPR033121">
    <property type="entry name" value="PEPTIDASE_A1"/>
</dbReference>
<comment type="caution">
    <text evidence="6">The sequence shown here is derived from an EMBL/GenBank/DDBJ whole genome shotgun (WGS) entry which is preliminary data.</text>
</comment>
<keyword evidence="7" id="KW-1185">Reference proteome</keyword>
<evidence type="ECO:0000259" key="5">
    <source>
        <dbReference type="PROSITE" id="PS51767"/>
    </source>
</evidence>
<proteinExistence type="inferred from homology"/>